<dbReference type="OrthoDB" id="9807885at2"/>
<dbReference type="GO" id="GO:0008483">
    <property type="term" value="F:transaminase activity"/>
    <property type="evidence" value="ECO:0007669"/>
    <property type="project" value="InterPro"/>
</dbReference>
<dbReference type="Proteomes" id="UP000199659">
    <property type="component" value="Unassembled WGS sequence"/>
</dbReference>
<dbReference type="PANTHER" id="PTHR43713">
    <property type="entry name" value="GLUTAMATE-1-SEMIALDEHYDE 2,1-AMINOMUTASE"/>
    <property type="match status" value="1"/>
</dbReference>
<dbReference type="Pfam" id="PF00202">
    <property type="entry name" value="Aminotran_3"/>
    <property type="match status" value="1"/>
</dbReference>
<dbReference type="InterPro" id="IPR005814">
    <property type="entry name" value="Aminotrans_3"/>
</dbReference>
<name>A0A1I6LGB2_9FIRM</name>
<dbReference type="CDD" id="cd00610">
    <property type="entry name" value="OAT_like"/>
    <property type="match status" value="1"/>
</dbReference>
<evidence type="ECO:0000313" key="5">
    <source>
        <dbReference type="Proteomes" id="UP000199659"/>
    </source>
</evidence>
<reference evidence="4 5" key="1">
    <citation type="submission" date="2016-10" db="EMBL/GenBank/DDBJ databases">
        <authorList>
            <person name="de Groot N.N."/>
        </authorList>
    </citation>
    <scope>NUCLEOTIDE SEQUENCE [LARGE SCALE GENOMIC DNA]</scope>
    <source>
        <strain evidence="4 5">743A</strain>
    </source>
</reference>
<keyword evidence="5" id="KW-1185">Reference proteome</keyword>
<dbReference type="Gene3D" id="3.40.640.10">
    <property type="entry name" value="Type I PLP-dependent aspartate aminotransferase-like (Major domain)"/>
    <property type="match status" value="1"/>
</dbReference>
<organism evidence="4 5">
    <name type="scientific">Anaeromicropila populeti</name>
    <dbReference type="NCBI Taxonomy" id="37658"/>
    <lineage>
        <taxon>Bacteria</taxon>
        <taxon>Bacillati</taxon>
        <taxon>Bacillota</taxon>
        <taxon>Clostridia</taxon>
        <taxon>Lachnospirales</taxon>
        <taxon>Lachnospiraceae</taxon>
        <taxon>Anaeromicropila</taxon>
    </lineage>
</organism>
<dbReference type="InterPro" id="IPR049704">
    <property type="entry name" value="Aminotrans_3_PPA_site"/>
</dbReference>
<evidence type="ECO:0000256" key="1">
    <source>
        <dbReference type="ARBA" id="ARBA00001933"/>
    </source>
</evidence>
<keyword evidence="2 3" id="KW-0663">Pyridoxal phosphate</keyword>
<protein>
    <submittedName>
        <fullName evidence="4">Glutamate-1-semialdehyde 2,1-aminomutase</fullName>
    </submittedName>
</protein>
<dbReference type="InterPro" id="IPR015422">
    <property type="entry name" value="PyrdxlP-dep_Trfase_small"/>
</dbReference>
<dbReference type="InterPro" id="IPR015424">
    <property type="entry name" value="PyrdxlP-dep_Trfase"/>
</dbReference>
<dbReference type="AlphaFoldDB" id="A0A1I6LGB2"/>
<dbReference type="PANTHER" id="PTHR43713:SF3">
    <property type="entry name" value="GLUTAMATE-1-SEMIALDEHYDE 2,1-AMINOMUTASE 1, CHLOROPLASTIC-RELATED"/>
    <property type="match status" value="1"/>
</dbReference>
<sequence>MEQALSKMQEYNQRVKKLLPGGVHYNFNLPWEETPIHFVKAKKSRVWDMNGKEYLDLYARFGAFIVGHGNEEYNESLKETIDRVLSVSHFDLDAEALELIAQFIPSAEMIRFGLSGTEIVQNALRLARAYTGKNRFVRFIGHYHGNADNIMGGKPVNKEEPVPSDYKGDLKGTEGRAKDILENQSYLIPWNDDQVLEDLLIRKGDEIAAVIMEPVCVNGGSVMPAPEYLKKVRSLCDQYQVVLIFDEIITGFRMGIGGAQKEFGVTPDLTTLGKAIAGGGVPVSALAGKKEIMQLLVDKKVVHAGTFNGYPLGTAAVKSTLEMLSRNQGEAIVKMNKRATDIYQIMKAEADKVGLPLTIQGPCGCAAYHCTNKELENPSQYSFDIMSLDIILNTNLAKNGILVSSISRLYPNISLDQEDVDWFRSHVKQALEETKELYDEMM</sequence>
<dbReference type="GO" id="GO:0030170">
    <property type="term" value="F:pyridoxal phosphate binding"/>
    <property type="evidence" value="ECO:0007669"/>
    <property type="project" value="InterPro"/>
</dbReference>
<dbReference type="RefSeq" id="WP_092563214.1">
    <property type="nucleotide sequence ID" value="NZ_FOYZ01000016.1"/>
</dbReference>
<comment type="cofactor">
    <cofactor evidence="1">
        <name>pyridoxal 5'-phosphate</name>
        <dbReference type="ChEBI" id="CHEBI:597326"/>
    </cofactor>
</comment>
<evidence type="ECO:0000256" key="2">
    <source>
        <dbReference type="ARBA" id="ARBA00022898"/>
    </source>
</evidence>
<proteinExistence type="inferred from homology"/>
<dbReference type="SUPFAM" id="SSF53383">
    <property type="entry name" value="PLP-dependent transferases"/>
    <property type="match status" value="1"/>
</dbReference>
<comment type="similarity">
    <text evidence="3">Belongs to the class-III pyridoxal-phosphate-dependent aminotransferase family.</text>
</comment>
<evidence type="ECO:0000313" key="4">
    <source>
        <dbReference type="EMBL" id="SFS02476.1"/>
    </source>
</evidence>
<gene>
    <name evidence="4" type="ORF">SAMN05661086_03277</name>
</gene>
<evidence type="ECO:0000256" key="3">
    <source>
        <dbReference type="RuleBase" id="RU003560"/>
    </source>
</evidence>
<dbReference type="Gene3D" id="3.90.1150.10">
    <property type="entry name" value="Aspartate Aminotransferase, domain 1"/>
    <property type="match status" value="1"/>
</dbReference>
<accession>A0A1I6LGB2</accession>
<dbReference type="STRING" id="37658.SAMN05661086_03277"/>
<dbReference type="EMBL" id="FOYZ01000016">
    <property type="protein sequence ID" value="SFS02476.1"/>
    <property type="molecule type" value="Genomic_DNA"/>
</dbReference>
<dbReference type="PROSITE" id="PS00600">
    <property type="entry name" value="AA_TRANSFER_CLASS_3"/>
    <property type="match status" value="1"/>
</dbReference>
<dbReference type="InterPro" id="IPR015421">
    <property type="entry name" value="PyrdxlP-dep_Trfase_major"/>
</dbReference>